<proteinExistence type="predicted"/>
<evidence type="ECO:0000313" key="2">
    <source>
        <dbReference type="Proteomes" id="UP000046155"/>
    </source>
</evidence>
<protein>
    <submittedName>
        <fullName evidence="1">Uncharacterized protein</fullName>
    </submittedName>
</protein>
<accession>A0A0B7MM78</accession>
<name>A0A0B7MM78_9FIRM</name>
<gene>
    <name evidence="1" type="ORF">SSCH_2570001</name>
</gene>
<organism evidence="1 2">
    <name type="scientific">Syntrophaceticus schinkii</name>
    <dbReference type="NCBI Taxonomy" id="499207"/>
    <lineage>
        <taxon>Bacteria</taxon>
        <taxon>Bacillati</taxon>
        <taxon>Bacillota</taxon>
        <taxon>Clostridia</taxon>
        <taxon>Thermoanaerobacterales</taxon>
        <taxon>Thermoanaerobacterales Family III. Incertae Sedis</taxon>
        <taxon>Syntrophaceticus</taxon>
    </lineage>
</organism>
<keyword evidence="2" id="KW-1185">Reference proteome</keyword>
<sequence>MSYRSLSSLFCSISKEFQRYLNAQITEKYGRNTKTIYYDVTNFILRSMKRMSYAGWD</sequence>
<dbReference type="AlphaFoldDB" id="A0A0B7MM78"/>
<dbReference type="Proteomes" id="UP000046155">
    <property type="component" value="Unassembled WGS sequence"/>
</dbReference>
<reference evidence="2" key="1">
    <citation type="submission" date="2015-01" db="EMBL/GenBank/DDBJ databases">
        <authorList>
            <person name="Manzoor Shahid"/>
            <person name="Zubair Saima"/>
        </authorList>
    </citation>
    <scope>NUCLEOTIDE SEQUENCE [LARGE SCALE GENOMIC DNA]</scope>
    <source>
        <strain evidence="2">Sp3</strain>
    </source>
</reference>
<evidence type="ECO:0000313" key="1">
    <source>
        <dbReference type="EMBL" id="CEO88772.1"/>
    </source>
</evidence>
<dbReference type="EMBL" id="CDRZ01000176">
    <property type="protein sequence ID" value="CEO88772.1"/>
    <property type="molecule type" value="Genomic_DNA"/>
</dbReference>